<dbReference type="GO" id="GO:0003887">
    <property type="term" value="F:DNA-directed DNA polymerase activity"/>
    <property type="evidence" value="ECO:0007669"/>
    <property type="project" value="UniProtKB-KW"/>
</dbReference>
<evidence type="ECO:0000256" key="1">
    <source>
        <dbReference type="ARBA" id="ARBA00012417"/>
    </source>
</evidence>
<organism evidence="18 19">
    <name type="scientific">Pycnococcus provasolii</name>
    <dbReference type="NCBI Taxonomy" id="41880"/>
    <lineage>
        <taxon>Eukaryota</taxon>
        <taxon>Viridiplantae</taxon>
        <taxon>Chlorophyta</taxon>
        <taxon>Pseudoscourfieldiophyceae</taxon>
        <taxon>Pseudoscourfieldiales</taxon>
        <taxon>Pycnococcaceae</taxon>
        <taxon>Pycnococcus</taxon>
    </lineage>
</organism>
<dbReference type="SMART" id="SM00547">
    <property type="entry name" value="ZnF_RBZ"/>
    <property type="match status" value="1"/>
</dbReference>
<evidence type="ECO:0000259" key="17">
    <source>
        <dbReference type="PROSITE" id="PS50199"/>
    </source>
</evidence>
<evidence type="ECO:0000256" key="14">
    <source>
        <dbReference type="PROSITE-ProRule" id="PRU00322"/>
    </source>
</evidence>
<dbReference type="GO" id="GO:0003684">
    <property type="term" value="F:damaged DNA binding"/>
    <property type="evidence" value="ECO:0007669"/>
    <property type="project" value="InterPro"/>
</dbReference>
<dbReference type="Gene3D" id="3.30.70.270">
    <property type="match status" value="1"/>
</dbReference>
<dbReference type="InterPro" id="IPR036775">
    <property type="entry name" value="DNA_pol_Y-fam_lit_finger_sf"/>
</dbReference>
<dbReference type="SUPFAM" id="SSF90209">
    <property type="entry name" value="Ran binding protein zinc finger-like"/>
    <property type="match status" value="1"/>
</dbReference>
<feature type="compositionally biased region" description="Gly residues" evidence="15">
    <location>
        <begin position="8"/>
        <end position="20"/>
    </location>
</feature>
<keyword evidence="3" id="KW-0808">Transferase</keyword>
<evidence type="ECO:0000256" key="2">
    <source>
        <dbReference type="ARBA" id="ARBA00016178"/>
    </source>
</evidence>
<dbReference type="Gene3D" id="1.10.150.810">
    <property type="match status" value="2"/>
</dbReference>
<evidence type="ECO:0000313" key="19">
    <source>
        <dbReference type="Proteomes" id="UP000660262"/>
    </source>
</evidence>
<sequence length="593" mass="64211">MPEVVNGGAAGAAGASGAGASGASSDVNNNASSEQLGALSYVFLNSKGGMDGVDMQSVQQVVAAMSAGSRHEANERRKATEHAERTRQLLQRKSTWERDKVAVAKSRREVDAAVTRLEEQRRLSSVFCHVDQDQYYAACEEQERPELSGKAFAVGGIGMISTANYVARKYGVRSAMPGFIALKLCPHLIFVRPDFSKYTAKAQEVRGVLRTFDANLQVRGLDEASLDVTAYVKGRRDRDVLEAVAEKIRHDVAAATGGLTCSVGIAPTRELAKIASDRNKPNGQCIVEDFTREAVLSFIRPLETRKITGIGKVTDASLKALGITTVEDLYNARYLLHGILTPTASSFLLRTSLGIGAEDVSADRGGAEDDQQEHNRKSCSVERTFEPIGDRHTLSRKLIDIAFTLSRHLHDLGLRGHQLTLKIKLSNFEIRSRQVTLPHATDSSDDLIPAALKLLKAELPLSARLLGLKVSQWENENDTQVASRDILARFLQKGDEEDEEGGLRKVEEIVPSTTPTPAAAVAAKMAPPTTVRSEPWACIACTLENEASAKRCEACGALKGSSLPPTSTLALEKKRRAPTLLDGFASRLKKRSG</sequence>
<dbReference type="EMBL" id="BNJQ01000008">
    <property type="protein sequence ID" value="GHP04578.1"/>
    <property type="molecule type" value="Genomic_DNA"/>
</dbReference>
<dbReference type="PROSITE" id="PS50199">
    <property type="entry name" value="ZF_RANBP2_2"/>
    <property type="match status" value="1"/>
</dbReference>
<dbReference type="Gene3D" id="4.10.1060.10">
    <property type="entry name" value="Zinc finger, RanBP2-type"/>
    <property type="match status" value="1"/>
</dbReference>
<evidence type="ECO:0000256" key="9">
    <source>
        <dbReference type="ARBA" id="ARBA00022833"/>
    </source>
</evidence>
<feature type="compositionally biased region" description="Basic and acidic residues" evidence="15">
    <location>
        <begin position="69"/>
        <end position="87"/>
    </location>
</feature>
<dbReference type="Pfam" id="PF00817">
    <property type="entry name" value="IMS"/>
    <property type="match status" value="1"/>
</dbReference>
<dbReference type="EC" id="2.7.7.7" evidence="1"/>
<dbReference type="PANTHER" id="PTHR11076:SF33">
    <property type="entry name" value="DNA POLYMERASE KAPPA"/>
    <property type="match status" value="1"/>
</dbReference>
<dbReference type="FunFam" id="3.30.1490.100:FF:000004">
    <property type="entry name" value="DNA polymerase IV"/>
    <property type="match status" value="1"/>
</dbReference>
<dbReference type="InterPro" id="IPR043128">
    <property type="entry name" value="Rev_trsase/Diguanyl_cyclase"/>
</dbReference>
<dbReference type="AlphaFoldDB" id="A0A830HCW2"/>
<keyword evidence="11" id="KW-0239">DNA-directed DNA polymerase</keyword>
<evidence type="ECO:0000259" key="16">
    <source>
        <dbReference type="PROSITE" id="PS50173"/>
    </source>
</evidence>
<keyword evidence="7" id="KW-0227">DNA damage</keyword>
<dbReference type="InterPro" id="IPR017961">
    <property type="entry name" value="DNA_pol_Y-fam_little_finger"/>
</dbReference>
<comment type="caution">
    <text evidence="18">The sequence shown here is derived from an EMBL/GenBank/DDBJ whole genome shotgun (WGS) entry which is preliminary data.</text>
</comment>
<comment type="catalytic activity">
    <reaction evidence="13">
        <text>DNA(n) + a 2'-deoxyribonucleoside 5'-triphosphate = DNA(n+1) + diphosphate</text>
        <dbReference type="Rhea" id="RHEA:22508"/>
        <dbReference type="Rhea" id="RHEA-COMP:17339"/>
        <dbReference type="Rhea" id="RHEA-COMP:17340"/>
        <dbReference type="ChEBI" id="CHEBI:33019"/>
        <dbReference type="ChEBI" id="CHEBI:61560"/>
        <dbReference type="ChEBI" id="CHEBI:173112"/>
        <dbReference type="EC" id="2.7.7.7"/>
    </reaction>
</comment>
<dbReference type="SUPFAM" id="SSF100879">
    <property type="entry name" value="Lesion bypass DNA polymerase (Y-family), little finger domain"/>
    <property type="match status" value="1"/>
</dbReference>
<evidence type="ECO:0000256" key="11">
    <source>
        <dbReference type="ARBA" id="ARBA00022932"/>
    </source>
</evidence>
<dbReference type="GO" id="GO:0042276">
    <property type="term" value="P:error-prone translesion synthesis"/>
    <property type="evidence" value="ECO:0007669"/>
    <property type="project" value="TreeGrafter"/>
</dbReference>
<evidence type="ECO:0000256" key="12">
    <source>
        <dbReference type="ARBA" id="ARBA00023204"/>
    </source>
</evidence>
<keyword evidence="5" id="KW-0235">DNA replication</keyword>
<keyword evidence="4" id="KW-0548">Nucleotidyltransferase</keyword>
<dbReference type="Pfam" id="PF11799">
    <property type="entry name" value="IMS_C"/>
    <property type="match status" value="1"/>
</dbReference>
<name>A0A830HCW2_9CHLO</name>
<feature type="region of interest" description="Disordered" evidence="15">
    <location>
        <begin position="361"/>
        <end position="380"/>
    </location>
</feature>
<dbReference type="Gene3D" id="3.30.1490.100">
    <property type="entry name" value="DNA polymerase, Y-family, little finger domain"/>
    <property type="match status" value="1"/>
</dbReference>
<dbReference type="Gene3D" id="3.40.1170.60">
    <property type="match status" value="1"/>
</dbReference>
<dbReference type="CDD" id="cd03586">
    <property type="entry name" value="PolY_Pol_IV_kappa"/>
    <property type="match status" value="1"/>
</dbReference>
<feature type="region of interest" description="Disordered" evidence="15">
    <location>
        <begin position="1"/>
        <end position="27"/>
    </location>
</feature>
<proteinExistence type="predicted"/>
<keyword evidence="9" id="KW-0862">Zinc</keyword>
<dbReference type="GO" id="GO:0006281">
    <property type="term" value="P:DNA repair"/>
    <property type="evidence" value="ECO:0007669"/>
    <property type="project" value="UniProtKB-KW"/>
</dbReference>
<evidence type="ECO:0000256" key="7">
    <source>
        <dbReference type="ARBA" id="ARBA00022763"/>
    </source>
</evidence>
<evidence type="ECO:0000256" key="8">
    <source>
        <dbReference type="ARBA" id="ARBA00022771"/>
    </source>
</evidence>
<dbReference type="InterPro" id="IPR050116">
    <property type="entry name" value="DNA_polymerase-Y"/>
</dbReference>
<keyword evidence="10" id="KW-0460">Magnesium</keyword>
<keyword evidence="12" id="KW-0234">DNA repair</keyword>
<evidence type="ECO:0000256" key="15">
    <source>
        <dbReference type="SAM" id="MobiDB-lite"/>
    </source>
</evidence>
<evidence type="ECO:0000256" key="6">
    <source>
        <dbReference type="ARBA" id="ARBA00022723"/>
    </source>
</evidence>
<dbReference type="InterPro" id="IPR043502">
    <property type="entry name" value="DNA/RNA_pol_sf"/>
</dbReference>
<evidence type="ECO:0000256" key="5">
    <source>
        <dbReference type="ARBA" id="ARBA00022705"/>
    </source>
</evidence>
<dbReference type="OrthoDB" id="1747274at2759"/>
<evidence type="ECO:0000256" key="3">
    <source>
        <dbReference type="ARBA" id="ARBA00022679"/>
    </source>
</evidence>
<dbReference type="Pfam" id="PF00641">
    <property type="entry name" value="Zn_ribbon_RanBP"/>
    <property type="match status" value="1"/>
</dbReference>
<dbReference type="Proteomes" id="UP000660262">
    <property type="component" value="Unassembled WGS sequence"/>
</dbReference>
<evidence type="ECO:0000256" key="10">
    <source>
        <dbReference type="ARBA" id="ARBA00022842"/>
    </source>
</evidence>
<feature type="domain" description="RanBP2-type" evidence="17">
    <location>
        <begin position="532"/>
        <end position="561"/>
    </location>
</feature>
<dbReference type="SUPFAM" id="SSF56672">
    <property type="entry name" value="DNA/RNA polymerases"/>
    <property type="match status" value="1"/>
</dbReference>
<accession>A0A830HCW2</accession>
<dbReference type="GO" id="GO:0008270">
    <property type="term" value="F:zinc ion binding"/>
    <property type="evidence" value="ECO:0007669"/>
    <property type="project" value="UniProtKB-KW"/>
</dbReference>
<evidence type="ECO:0000256" key="4">
    <source>
        <dbReference type="ARBA" id="ARBA00022695"/>
    </source>
</evidence>
<protein>
    <recommendedName>
        <fullName evidence="2">DNA polymerase kappa</fullName>
        <ecNumber evidence="1">2.7.7.7</ecNumber>
    </recommendedName>
</protein>
<keyword evidence="19" id="KW-1185">Reference proteome</keyword>
<evidence type="ECO:0000313" key="18">
    <source>
        <dbReference type="EMBL" id="GHP04578.1"/>
    </source>
</evidence>
<dbReference type="InterPro" id="IPR001126">
    <property type="entry name" value="UmuC"/>
</dbReference>
<dbReference type="PANTHER" id="PTHR11076">
    <property type="entry name" value="DNA REPAIR POLYMERASE UMUC / TRANSFERASE FAMILY MEMBER"/>
    <property type="match status" value="1"/>
</dbReference>
<keyword evidence="8 14" id="KW-0863">Zinc-finger</keyword>
<dbReference type="GO" id="GO:0005634">
    <property type="term" value="C:nucleus"/>
    <property type="evidence" value="ECO:0007669"/>
    <property type="project" value="TreeGrafter"/>
</dbReference>
<dbReference type="InterPro" id="IPR036443">
    <property type="entry name" value="Znf_RanBP2_sf"/>
</dbReference>
<evidence type="ECO:0000256" key="13">
    <source>
        <dbReference type="ARBA" id="ARBA00049244"/>
    </source>
</evidence>
<dbReference type="PROSITE" id="PS50173">
    <property type="entry name" value="UMUC"/>
    <property type="match status" value="1"/>
</dbReference>
<feature type="domain" description="UmuC" evidence="16">
    <location>
        <begin position="127"/>
        <end position="311"/>
    </location>
</feature>
<dbReference type="InterPro" id="IPR001876">
    <property type="entry name" value="Znf_RanBP2"/>
</dbReference>
<dbReference type="InterPro" id="IPR022880">
    <property type="entry name" value="DNApol_IV"/>
</dbReference>
<dbReference type="FunFam" id="3.40.1170.60:FF:000012">
    <property type="entry name" value="Putative DNA-directed polymerase kappa"/>
    <property type="match status" value="1"/>
</dbReference>
<dbReference type="GO" id="GO:0006260">
    <property type="term" value="P:DNA replication"/>
    <property type="evidence" value="ECO:0007669"/>
    <property type="project" value="UniProtKB-KW"/>
</dbReference>
<reference evidence="18" key="1">
    <citation type="submission" date="2020-10" db="EMBL/GenBank/DDBJ databases">
        <title>Unveiling of a novel bifunctional photoreceptor, Dualchrome1, isolated from a cosmopolitan green alga.</title>
        <authorList>
            <person name="Suzuki S."/>
            <person name="Kawachi M."/>
        </authorList>
    </citation>
    <scope>NUCLEOTIDE SEQUENCE</scope>
    <source>
        <strain evidence="18">NIES 2893</strain>
    </source>
</reference>
<gene>
    <name evidence="18" type="ORF">PPROV_000333200</name>
</gene>
<feature type="region of interest" description="Disordered" evidence="15">
    <location>
        <begin position="64"/>
        <end position="88"/>
    </location>
</feature>
<dbReference type="PROSITE" id="PS01358">
    <property type="entry name" value="ZF_RANBP2_1"/>
    <property type="match status" value="1"/>
</dbReference>
<keyword evidence="6" id="KW-0479">Metal-binding</keyword>